<dbReference type="Proteomes" id="UP000017836">
    <property type="component" value="Unassembled WGS sequence"/>
</dbReference>
<protein>
    <submittedName>
        <fullName evidence="1">Uncharacterized protein</fullName>
    </submittedName>
</protein>
<sequence>MGSTIEDMVRIIGVKGDGETFFSSLPKDGMDHCEAIGDLLGITPTLESKKNGKNIIHLNWFEIISEDDAYKWELEKLHLDQI</sequence>
<keyword evidence="2" id="KW-1185">Reference proteome</keyword>
<dbReference type="HOGENOM" id="CLU_2561345_0_0_1"/>
<dbReference type="EMBL" id="KI392596">
    <property type="protein sequence ID" value="ERN12886.1"/>
    <property type="molecule type" value="Genomic_DNA"/>
</dbReference>
<reference evidence="2" key="1">
    <citation type="journal article" date="2013" name="Science">
        <title>The Amborella genome and the evolution of flowering plants.</title>
        <authorList>
            <consortium name="Amborella Genome Project"/>
        </authorList>
    </citation>
    <scope>NUCLEOTIDE SEQUENCE [LARGE SCALE GENOMIC DNA]</scope>
</reference>
<evidence type="ECO:0000313" key="1">
    <source>
        <dbReference type="EMBL" id="ERN12886.1"/>
    </source>
</evidence>
<dbReference type="AlphaFoldDB" id="W1PY73"/>
<gene>
    <name evidence="1" type="ORF">AMTR_s00050p00155080</name>
</gene>
<accession>W1PY73</accession>
<evidence type="ECO:0000313" key="2">
    <source>
        <dbReference type="Proteomes" id="UP000017836"/>
    </source>
</evidence>
<proteinExistence type="predicted"/>
<organism evidence="1 2">
    <name type="scientific">Amborella trichopoda</name>
    <dbReference type="NCBI Taxonomy" id="13333"/>
    <lineage>
        <taxon>Eukaryota</taxon>
        <taxon>Viridiplantae</taxon>
        <taxon>Streptophyta</taxon>
        <taxon>Embryophyta</taxon>
        <taxon>Tracheophyta</taxon>
        <taxon>Spermatophyta</taxon>
        <taxon>Magnoliopsida</taxon>
        <taxon>Amborellales</taxon>
        <taxon>Amborellaceae</taxon>
        <taxon>Amborella</taxon>
    </lineage>
</organism>
<name>W1PY73_AMBTC</name>
<dbReference type="Gramene" id="ERN12886">
    <property type="protein sequence ID" value="ERN12886"/>
    <property type="gene ID" value="AMTR_s00050p00155080"/>
</dbReference>